<proteinExistence type="inferred from homology"/>
<keyword evidence="3" id="KW-0560">Oxidoreductase</keyword>
<feature type="binding site" evidence="8">
    <location>
        <position position="136"/>
    </location>
    <ligand>
        <name>glyoxylate</name>
        <dbReference type="ChEBI" id="CHEBI:36655"/>
    </ligand>
</feature>
<dbReference type="GO" id="GO:0001561">
    <property type="term" value="P:fatty acid alpha-oxidation"/>
    <property type="evidence" value="ECO:0007669"/>
    <property type="project" value="TreeGrafter"/>
</dbReference>
<feature type="non-terminal residue" evidence="10">
    <location>
        <position position="381"/>
    </location>
</feature>
<keyword evidence="11" id="KW-1185">Reference proteome</keyword>
<protein>
    <recommendedName>
        <fullName evidence="2">(S)-2-hydroxy-acid oxidase</fullName>
        <ecNumber evidence="2">1.1.3.15</ecNumber>
    </recommendedName>
</protein>
<evidence type="ECO:0000256" key="3">
    <source>
        <dbReference type="ARBA" id="ARBA00023002"/>
    </source>
</evidence>
<keyword evidence="8" id="KW-0288">FMN</keyword>
<feature type="binding site" evidence="8">
    <location>
        <position position="264"/>
    </location>
    <ligand>
        <name>glyoxylate</name>
        <dbReference type="ChEBI" id="CHEBI:36655"/>
    </ligand>
</feature>
<feature type="binding site" evidence="8">
    <location>
        <position position="134"/>
    </location>
    <ligand>
        <name>FMN</name>
        <dbReference type="ChEBI" id="CHEBI:58210"/>
    </ligand>
</feature>
<evidence type="ECO:0000259" key="9">
    <source>
        <dbReference type="PROSITE" id="PS51349"/>
    </source>
</evidence>
<feature type="binding site" evidence="8">
    <location>
        <position position="262"/>
    </location>
    <ligand>
        <name>FMN</name>
        <dbReference type="ChEBI" id="CHEBI:58210"/>
    </ligand>
</feature>
<dbReference type="GO" id="GO:0003973">
    <property type="term" value="F:(S)-2-hydroxy-acid oxidase activity"/>
    <property type="evidence" value="ECO:0007669"/>
    <property type="project" value="UniProtKB-EC"/>
</dbReference>
<evidence type="ECO:0000313" key="10">
    <source>
        <dbReference type="EMBL" id="CAL4061522.1"/>
    </source>
</evidence>
<dbReference type="PROSITE" id="PS51349">
    <property type="entry name" value="FMN_HYDROXY_ACID_DH_2"/>
    <property type="match status" value="1"/>
</dbReference>
<dbReference type="PIRSF" id="PIRSF000138">
    <property type="entry name" value="Al-hdrx_acd_dh"/>
    <property type="match status" value="1"/>
</dbReference>
<sequence>MTSRMGVTLLCIEDYEAEAARRLPRAPLDYYRSGATSEITLQENKQAILSWYIRPRFLRDVTQHNMSTTILGHKVSVPFGVAPTAMQRMAHPDGECANARACARMNTVFTLSTIATSSIEEVAMSAPDSLRFFQLYIYKDRDVTAGLVKRAETEGFAAIVLTVDAPQFGIRRADAKNKFALPEHLRMGNFQSDDDKGNLVNKSSGGSGINEYVVSLFDPSLTWDDIAWLKKLTKLPIVLKSILTAEDAILGVEAGAAAIWVSNHGARQVDQVPPTISVLPEIVKAVRDKCEVYIDGGFTQGTDIFKALALGANMVFLGRPLLWGLACDGEDGAYNILNILKRELSSAMVLSGCAAVKDITKDMAVNIQQVPKKNGVGARFT</sequence>
<dbReference type="Proteomes" id="UP001497623">
    <property type="component" value="Unassembled WGS sequence"/>
</dbReference>
<comment type="similarity">
    <text evidence="4">Belongs to the FMN-dependent alpha-hydroxy acid dehydrogenase family.</text>
</comment>
<keyword evidence="8" id="KW-0285">Flavoprotein</keyword>
<evidence type="ECO:0000313" key="11">
    <source>
        <dbReference type="Proteomes" id="UP001497623"/>
    </source>
</evidence>
<dbReference type="EC" id="1.1.3.15" evidence="2"/>
<feature type="binding site" evidence="8">
    <location>
        <position position="240"/>
    </location>
    <ligand>
        <name>FMN</name>
        <dbReference type="ChEBI" id="CHEBI:58210"/>
    </ligand>
</feature>
<dbReference type="InterPro" id="IPR008259">
    <property type="entry name" value="FMN_hydac_DH_AS"/>
</dbReference>
<evidence type="ECO:0000256" key="2">
    <source>
        <dbReference type="ARBA" id="ARBA00013087"/>
    </source>
</evidence>
<evidence type="ECO:0000256" key="8">
    <source>
        <dbReference type="PIRSR" id="PIRSR000138-2"/>
    </source>
</evidence>
<evidence type="ECO:0000256" key="4">
    <source>
        <dbReference type="ARBA" id="ARBA00024042"/>
    </source>
</evidence>
<dbReference type="SUPFAM" id="SSF51395">
    <property type="entry name" value="FMN-linked oxidoreductases"/>
    <property type="match status" value="1"/>
</dbReference>
<comment type="caution">
    <text evidence="10">The sequence shown here is derived from an EMBL/GenBank/DDBJ whole genome shotgun (WGS) entry which is preliminary data.</text>
</comment>
<dbReference type="PROSITE" id="PS00557">
    <property type="entry name" value="FMN_HYDROXY_ACID_DH_1"/>
    <property type="match status" value="1"/>
</dbReference>
<comment type="catalytic activity">
    <reaction evidence="5">
        <text>a (2S)-2-hydroxycarboxylate + O2 = a 2-oxocarboxylate + H2O2</text>
        <dbReference type="Rhea" id="RHEA:16789"/>
        <dbReference type="ChEBI" id="CHEBI:15379"/>
        <dbReference type="ChEBI" id="CHEBI:16240"/>
        <dbReference type="ChEBI" id="CHEBI:35179"/>
        <dbReference type="ChEBI" id="CHEBI:58123"/>
        <dbReference type="EC" id="1.1.3.15"/>
    </reaction>
    <physiologicalReaction direction="left-to-right" evidence="5">
        <dbReference type="Rhea" id="RHEA:16790"/>
    </physiologicalReaction>
</comment>
<feature type="active site" description="Proton acceptor" evidence="7">
    <location>
        <position position="264"/>
    </location>
</feature>
<dbReference type="InterPro" id="IPR012133">
    <property type="entry name" value="Alpha-hydoxy_acid_DH_FMN"/>
</dbReference>
<dbReference type="EMBL" id="CAXKWB010000646">
    <property type="protein sequence ID" value="CAL4061522.1"/>
    <property type="molecule type" value="Genomic_DNA"/>
</dbReference>
<comment type="cofactor">
    <cofactor evidence="1">
        <name>FMN</name>
        <dbReference type="ChEBI" id="CHEBI:58210"/>
    </cofactor>
</comment>
<feature type="binding site" evidence="8">
    <location>
        <position position="30"/>
    </location>
    <ligand>
        <name>glyoxylate</name>
        <dbReference type="ChEBI" id="CHEBI:36655"/>
    </ligand>
</feature>
<dbReference type="PANTHER" id="PTHR10578:SF149">
    <property type="entry name" value="2-HYDROXYACID OXIDASE 2"/>
    <property type="match status" value="1"/>
</dbReference>
<name>A0AAV2PMU3_MEGNR</name>
<feature type="binding site" evidence="8">
    <location>
        <position position="162"/>
    </location>
    <ligand>
        <name>FMN</name>
        <dbReference type="ChEBI" id="CHEBI:58210"/>
    </ligand>
</feature>
<dbReference type="CDD" id="cd02809">
    <property type="entry name" value="alpha_hydroxyacid_oxid_FMN"/>
    <property type="match status" value="1"/>
</dbReference>
<dbReference type="InterPro" id="IPR037396">
    <property type="entry name" value="FMN_HAD"/>
</dbReference>
<dbReference type="InterPro" id="IPR013785">
    <property type="entry name" value="Aldolase_TIM"/>
</dbReference>
<dbReference type="Gene3D" id="3.20.20.70">
    <property type="entry name" value="Aldolase class I"/>
    <property type="match status" value="1"/>
</dbReference>
<comment type="catalytic activity">
    <reaction evidence="6">
        <text>2-hydroxyoctanoate + O2 = 2-oxooctanoate + H2O2</text>
        <dbReference type="Rhea" id="RHEA:67940"/>
        <dbReference type="ChEBI" id="CHEBI:15379"/>
        <dbReference type="ChEBI" id="CHEBI:16240"/>
        <dbReference type="ChEBI" id="CHEBI:133514"/>
        <dbReference type="ChEBI" id="CHEBI:176689"/>
    </reaction>
    <physiologicalReaction direction="left-to-right" evidence="6">
        <dbReference type="Rhea" id="RHEA:67941"/>
    </physiologicalReaction>
</comment>
<accession>A0AAV2PMU3</accession>
<feature type="domain" description="FMN hydroxy acid dehydrogenase" evidence="9">
    <location>
        <begin position="4"/>
        <end position="369"/>
    </location>
</feature>
<feature type="binding site" evidence="8">
    <location>
        <begin position="318"/>
        <end position="319"/>
    </location>
    <ligand>
        <name>FMN</name>
        <dbReference type="ChEBI" id="CHEBI:58210"/>
    </ligand>
</feature>
<feature type="binding site" evidence="8">
    <location>
        <position position="267"/>
    </location>
    <ligand>
        <name>glyoxylate</name>
        <dbReference type="ChEBI" id="CHEBI:36655"/>
    </ligand>
</feature>
<organism evidence="10 11">
    <name type="scientific">Meganyctiphanes norvegica</name>
    <name type="common">Northern krill</name>
    <name type="synonym">Thysanopoda norvegica</name>
    <dbReference type="NCBI Taxonomy" id="48144"/>
    <lineage>
        <taxon>Eukaryota</taxon>
        <taxon>Metazoa</taxon>
        <taxon>Ecdysozoa</taxon>
        <taxon>Arthropoda</taxon>
        <taxon>Crustacea</taxon>
        <taxon>Multicrustacea</taxon>
        <taxon>Malacostraca</taxon>
        <taxon>Eumalacostraca</taxon>
        <taxon>Eucarida</taxon>
        <taxon>Euphausiacea</taxon>
        <taxon>Euphausiidae</taxon>
        <taxon>Meganyctiphanes</taxon>
    </lineage>
</organism>
<evidence type="ECO:0000256" key="5">
    <source>
        <dbReference type="ARBA" id="ARBA00029325"/>
    </source>
</evidence>
<feature type="binding site" evidence="8">
    <location>
        <position position="171"/>
    </location>
    <ligand>
        <name>glyoxylate</name>
        <dbReference type="ChEBI" id="CHEBI:36655"/>
    </ligand>
</feature>
<dbReference type="Pfam" id="PF01070">
    <property type="entry name" value="FMN_dh"/>
    <property type="match status" value="1"/>
</dbReference>
<feature type="binding site" evidence="8">
    <location>
        <position position="112"/>
    </location>
    <ligand>
        <name>FMN</name>
        <dbReference type="ChEBI" id="CHEBI:58210"/>
    </ligand>
</feature>
<dbReference type="GO" id="GO:0010181">
    <property type="term" value="F:FMN binding"/>
    <property type="evidence" value="ECO:0007669"/>
    <property type="project" value="InterPro"/>
</dbReference>
<dbReference type="FunFam" id="3.20.20.70:FF:000056">
    <property type="entry name" value="hydroxyacid oxidase 2"/>
    <property type="match status" value="1"/>
</dbReference>
<dbReference type="PANTHER" id="PTHR10578">
    <property type="entry name" value="S -2-HYDROXY-ACID OXIDASE-RELATED"/>
    <property type="match status" value="1"/>
</dbReference>
<evidence type="ECO:0000256" key="1">
    <source>
        <dbReference type="ARBA" id="ARBA00001917"/>
    </source>
</evidence>
<dbReference type="AlphaFoldDB" id="A0AAV2PMU3"/>
<feature type="binding site" evidence="8">
    <location>
        <begin position="83"/>
        <end position="85"/>
    </location>
    <ligand>
        <name>FMN</name>
        <dbReference type="ChEBI" id="CHEBI:58210"/>
    </ligand>
</feature>
<gene>
    <name evidence="10" type="ORF">MNOR_LOCUS2192</name>
</gene>
<dbReference type="GO" id="GO:0005782">
    <property type="term" value="C:peroxisomal matrix"/>
    <property type="evidence" value="ECO:0007669"/>
    <property type="project" value="TreeGrafter"/>
</dbReference>
<dbReference type="InterPro" id="IPR000262">
    <property type="entry name" value="FMN-dep_DH"/>
</dbReference>
<reference evidence="10 11" key="1">
    <citation type="submission" date="2024-05" db="EMBL/GenBank/DDBJ databases">
        <authorList>
            <person name="Wallberg A."/>
        </authorList>
    </citation>
    <scope>NUCLEOTIDE SEQUENCE [LARGE SCALE GENOMIC DNA]</scope>
</reference>
<evidence type="ECO:0000256" key="6">
    <source>
        <dbReference type="ARBA" id="ARBA00029327"/>
    </source>
</evidence>
<evidence type="ECO:0000256" key="7">
    <source>
        <dbReference type="PIRSR" id="PIRSR000138-1"/>
    </source>
</evidence>